<name>A0A445GU95_GLYSO</name>
<comment type="caution">
    <text evidence="1">The sequence shown here is derived from an EMBL/GenBank/DDBJ whole genome shotgun (WGS) entry which is preliminary data.</text>
</comment>
<dbReference type="Proteomes" id="UP000289340">
    <property type="component" value="Chromosome 15"/>
</dbReference>
<reference evidence="1 2" key="1">
    <citation type="submission" date="2018-09" db="EMBL/GenBank/DDBJ databases">
        <title>A high-quality reference genome of wild soybean provides a powerful tool to mine soybean genomes.</title>
        <authorList>
            <person name="Xie M."/>
            <person name="Chung C.Y.L."/>
            <person name="Li M.-W."/>
            <person name="Wong F.-L."/>
            <person name="Chan T.-F."/>
            <person name="Lam H.-M."/>
        </authorList>
    </citation>
    <scope>NUCLEOTIDE SEQUENCE [LARGE SCALE GENOMIC DNA]</scope>
    <source>
        <strain evidence="2">cv. W05</strain>
        <tissue evidence="1">Hypocotyl of etiolated seedlings</tissue>
    </source>
</reference>
<evidence type="ECO:0000313" key="1">
    <source>
        <dbReference type="EMBL" id="RZB64849.1"/>
    </source>
</evidence>
<sequence>MATIWSLWLPRNEVIFKGTTVTDDVVLDPGPGFMPRLLIHIISFLNDIESDVVPSSLIVIGFQLGNNLLGYGPWVRGFVLKGYLRHV</sequence>
<dbReference type="EMBL" id="QZWG01000015">
    <property type="protein sequence ID" value="RZB64849.1"/>
    <property type="molecule type" value="Genomic_DNA"/>
</dbReference>
<protein>
    <submittedName>
        <fullName evidence="1">Uncharacterized protein</fullName>
    </submittedName>
</protein>
<proteinExistence type="predicted"/>
<evidence type="ECO:0000313" key="2">
    <source>
        <dbReference type="Proteomes" id="UP000289340"/>
    </source>
</evidence>
<accession>A0A445GU95</accession>
<keyword evidence="2" id="KW-1185">Reference proteome</keyword>
<gene>
    <name evidence="1" type="ORF">D0Y65_041070</name>
</gene>
<organism evidence="1 2">
    <name type="scientific">Glycine soja</name>
    <name type="common">Wild soybean</name>
    <dbReference type="NCBI Taxonomy" id="3848"/>
    <lineage>
        <taxon>Eukaryota</taxon>
        <taxon>Viridiplantae</taxon>
        <taxon>Streptophyta</taxon>
        <taxon>Embryophyta</taxon>
        <taxon>Tracheophyta</taxon>
        <taxon>Spermatophyta</taxon>
        <taxon>Magnoliopsida</taxon>
        <taxon>eudicotyledons</taxon>
        <taxon>Gunneridae</taxon>
        <taxon>Pentapetalae</taxon>
        <taxon>rosids</taxon>
        <taxon>fabids</taxon>
        <taxon>Fabales</taxon>
        <taxon>Fabaceae</taxon>
        <taxon>Papilionoideae</taxon>
        <taxon>50 kb inversion clade</taxon>
        <taxon>NPAAA clade</taxon>
        <taxon>indigoferoid/millettioid clade</taxon>
        <taxon>Phaseoleae</taxon>
        <taxon>Glycine</taxon>
        <taxon>Glycine subgen. Soja</taxon>
    </lineage>
</organism>
<dbReference type="AlphaFoldDB" id="A0A445GU95"/>